<dbReference type="EMBL" id="OU892277">
    <property type="protein sequence ID" value="CAG9759914.1"/>
    <property type="molecule type" value="Genomic_DNA"/>
</dbReference>
<dbReference type="AlphaFoldDB" id="A0A9N9MGN3"/>
<accession>A0A9N9MGN3</accession>
<name>A0A9N9MGN3_9CUCU</name>
<sequence length="32" mass="3683">MKSDRRNILCECKQNGNKSSKPFSCVSSNRKH</sequence>
<evidence type="ECO:0000313" key="1">
    <source>
        <dbReference type="EMBL" id="CAG9759914.1"/>
    </source>
</evidence>
<reference evidence="1" key="1">
    <citation type="submission" date="2022-01" db="EMBL/GenBank/DDBJ databases">
        <authorList>
            <person name="King R."/>
        </authorList>
    </citation>
    <scope>NUCLEOTIDE SEQUENCE</scope>
</reference>
<proteinExistence type="predicted"/>
<keyword evidence="2" id="KW-1185">Reference proteome</keyword>
<protein>
    <submittedName>
        <fullName evidence="1">Uncharacterized protein</fullName>
    </submittedName>
</protein>
<dbReference type="Proteomes" id="UP001152799">
    <property type="component" value="Chromosome 1"/>
</dbReference>
<evidence type="ECO:0000313" key="2">
    <source>
        <dbReference type="Proteomes" id="UP001152799"/>
    </source>
</evidence>
<gene>
    <name evidence="1" type="ORF">CEUTPL_LOCUS651</name>
</gene>
<organism evidence="1 2">
    <name type="scientific">Ceutorhynchus assimilis</name>
    <name type="common">cabbage seed weevil</name>
    <dbReference type="NCBI Taxonomy" id="467358"/>
    <lineage>
        <taxon>Eukaryota</taxon>
        <taxon>Metazoa</taxon>
        <taxon>Ecdysozoa</taxon>
        <taxon>Arthropoda</taxon>
        <taxon>Hexapoda</taxon>
        <taxon>Insecta</taxon>
        <taxon>Pterygota</taxon>
        <taxon>Neoptera</taxon>
        <taxon>Endopterygota</taxon>
        <taxon>Coleoptera</taxon>
        <taxon>Polyphaga</taxon>
        <taxon>Cucujiformia</taxon>
        <taxon>Curculionidae</taxon>
        <taxon>Ceutorhynchinae</taxon>
        <taxon>Ceutorhynchus</taxon>
    </lineage>
</organism>